<keyword evidence="2" id="KW-0560">Oxidoreductase</keyword>
<dbReference type="PhylomeDB" id="Q17L62"/>
<dbReference type="PaxDb" id="7159-AAEL001461-PA"/>
<dbReference type="VEuPathDB" id="VectorBase:AAEL001461"/>
<dbReference type="KEGG" id="aag:5570715"/>
<dbReference type="SUPFAM" id="SSF51735">
    <property type="entry name" value="NAD(P)-binding Rossmann-fold domains"/>
    <property type="match status" value="1"/>
</dbReference>
<dbReference type="PRINTS" id="PR00081">
    <property type="entry name" value="GDHRDH"/>
</dbReference>
<sequence length="265" mass="29072">MSSLSLLVIRSHLTQPHAKRMDRWAGKVAVITGASSGIGAAIAKDLAKAGMVVVGLARRVERIDALKEHLPESARDRLHAFSCDVCKEETILEAFKWVEEMFGGVDVLINSAGIGHHTELFAANNTEMLREVIDTNVLGLVLCSREAFQSMKKRAVDGHIVHINSIAGHKVFNHPTINIYSASKFAVTAITETMRNEILSAGTHVKITSISPGFVRTEIMPEAMLRKGYPMLEAEDISDAVLYVLGTPPRVQIHELMIRPVGQIF</sequence>
<dbReference type="InterPro" id="IPR020904">
    <property type="entry name" value="Sc_DH/Rdtase_CS"/>
</dbReference>
<dbReference type="PROSITE" id="PS00061">
    <property type="entry name" value="ADH_SHORT"/>
    <property type="match status" value="1"/>
</dbReference>
<dbReference type="FunFam" id="3.40.50.720:FF:000047">
    <property type="entry name" value="NADP-dependent L-serine/L-allo-threonine dehydrogenase"/>
    <property type="match status" value="1"/>
</dbReference>
<dbReference type="Gene3D" id="3.40.50.720">
    <property type="entry name" value="NAD(P)-binding Rossmann-like Domain"/>
    <property type="match status" value="1"/>
</dbReference>
<dbReference type="Pfam" id="PF00106">
    <property type="entry name" value="adh_short"/>
    <property type="match status" value="1"/>
</dbReference>
<dbReference type="GO" id="GO:0016616">
    <property type="term" value="F:oxidoreductase activity, acting on the CH-OH group of donors, NAD or NADP as acceptor"/>
    <property type="evidence" value="ECO:0007669"/>
    <property type="project" value="UniProtKB-ARBA"/>
</dbReference>
<reference evidence="4" key="1">
    <citation type="submission" date="2005-10" db="EMBL/GenBank/DDBJ databases">
        <authorList>
            <person name="Loftus B.J."/>
            <person name="Nene V.M."/>
            <person name="Hannick L.I."/>
            <person name="Bidwell S."/>
            <person name="Haas B."/>
            <person name="Amedeo P."/>
            <person name="Orvis J."/>
            <person name="Wortman J.R."/>
            <person name="White O.R."/>
            <person name="Salzberg S."/>
            <person name="Shumway M."/>
            <person name="Koo H."/>
            <person name="Zhao Y."/>
            <person name="Holmes M."/>
            <person name="Miller J."/>
            <person name="Schatz M."/>
            <person name="Pop M."/>
            <person name="Pai G."/>
            <person name="Utterback T."/>
            <person name="Rogers Y.-H."/>
            <person name="Kravitz S."/>
            <person name="Fraser C.M."/>
        </authorList>
    </citation>
    <scope>NUCLEOTIDE SEQUENCE</scope>
    <source>
        <strain evidence="4">Liverpool</strain>
    </source>
</reference>
<dbReference type="OMA" id="SGHICNV"/>
<dbReference type="HOGENOM" id="CLU_010194_2_10_1"/>
<dbReference type="AlphaFoldDB" id="Q17L62"/>
<evidence type="ECO:0000313" key="4">
    <source>
        <dbReference type="EMBL" id="EAT47433.1"/>
    </source>
</evidence>
<protein>
    <submittedName>
        <fullName evidence="4">AAEL001461-PA</fullName>
    </submittedName>
</protein>
<reference evidence="4" key="3">
    <citation type="submission" date="2012-09" db="EMBL/GenBank/DDBJ databases">
        <authorList>
            <consortium name="VectorBase"/>
        </authorList>
    </citation>
    <scope>NUCLEOTIDE SEQUENCE</scope>
    <source>
        <strain evidence="4">Liverpool</strain>
    </source>
</reference>
<reference evidence="4" key="2">
    <citation type="journal article" date="2007" name="Science">
        <title>Genome sequence of Aedes aegypti, a major arbovirus vector.</title>
        <authorList>
            <person name="Nene V."/>
            <person name="Wortman J.R."/>
            <person name="Lawson D."/>
            <person name="Haas B."/>
            <person name="Kodira C."/>
            <person name="Tu Z.J."/>
            <person name="Loftus B."/>
            <person name="Xi Z."/>
            <person name="Megy K."/>
            <person name="Grabherr M."/>
            <person name="Ren Q."/>
            <person name="Zdobnov E.M."/>
            <person name="Lobo N.F."/>
            <person name="Campbell K.S."/>
            <person name="Brown S.E."/>
            <person name="Bonaldo M.F."/>
            <person name="Zhu J."/>
            <person name="Sinkins S.P."/>
            <person name="Hogenkamp D.G."/>
            <person name="Amedeo P."/>
            <person name="Arensburger P."/>
            <person name="Atkinson P.W."/>
            <person name="Bidwell S."/>
            <person name="Biedler J."/>
            <person name="Birney E."/>
            <person name="Bruggner R.V."/>
            <person name="Costas J."/>
            <person name="Coy M.R."/>
            <person name="Crabtree J."/>
            <person name="Crawford M."/>
            <person name="Debruyn B."/>
            <person name="Decaprio D."/>
            <person name="Eiglmeier K."/>
            <person name="Eisenstadt E."/>
            <person name="El-Dorry H."/>
            <person name="Gelbart W.M."/>
            <person name="Gomes S.L."/>
            <person name="Hammond M."/>
            <person name="Hannick L.I."/>
            <person name="Hogan J.R."/>
            <person name="Holmes M.H."/>
            <person name="Jaffe D."/>
            <person name="Johnston J.S."/>
            <person name="Kennedy R.C."/>
            <person name="Koo H."/>
            <person name="Kravitz S."/>
            <person name="Kriventseva E.V."/>
            <person name="Kulp D."/>
            <person name="Labutti K."/>
            <person name="Lee E."/>
            <person name="Li S."/>
            <person name="Lovin D.D."/>
            <person name="Mao C."/>
            <person name="Mauceli E."/>
            <person name="Menck C.F."/>
            <person name="Miller J.R."/>
            <person name="Montgomery P."/>
            <person name="Mori A."/>
            <person name="Nascimento A.L."/>
            <person name="Naveira H.F."/>
            <person name="Nusbaum C."/>
            <person name="O'leary S."/>
            <person name="Orvis J."/>
            <person name="Pertea M."/>
            <person name="Quesneville H."/>
            <person name="Reidenbach K.R."/>
            <person name="Rogers Y.H."/>
            <person name="Roth C.W."/>
            <person name="Schneider J.R."/>
            <person name="Schatz M."/>
            <person name="Shumway M."/>
            <person name="Stanke M."/>
            <person name="Stinson E.O."/>
            <person name="Tubio J.M."/>
            <person name="Vanzee J.P."/>
            <person name="Verjovski-Almeida S."/>
            <person name="Werner D."/>
            <person name="White O."/>
            <person name="Wyder S."/>
            <person name="Zeng Q."/>
            <person name="Zhao Q."/>
            <person name="Zhao Y."/>
            <person name="Hill C.A."/>
            <person name="Raikhel A.S."/>
            <person name="Soares M.B."/>
            <person name="Knudson D.L."/>
            <person name="Lee N.H."/>
            <person name="Galagan J."/>
            <person name="Salzberg S.L."/>
            <person name="Paulsen I.T."/>
            <person name="Dimopoulos G."/>
            <person name="Collins F.H."/>
            <person name="Birren B."/>
            <person name="Fraser-Liggett C.M."/>
            <person name="Severson D.W."/>
        </authorList>
    </citation>
    <scope>NUCLEOTIDE SEQUENCE [LARGE SCALE GENOMIC DNA]</scope>
    <source>
        <strain evidence="4">Liverpool</strain>
    </source>
</reference>
<dbReference type="Proteomes" id="UP000682892">
    <property type="component" value="Chromosome 2"/>
</dbReference>
<dbReference type="PANTHER" id="PTHR43115">
    <property type="entry name" value="DEHYDROGENASE/REDUCTASE SDR FAMILY MEMBER 11"/>
    <property type="match status" value="1"/>
</dbReference>
<comment type="similarity">
    <text evidence="1 3">Belongs to the short-chain dehydrogenases/reductases (SDR) family.</text>
</comment>
<evidence type="ECO:0000313" key="5">
    <source>
        <dbReference type="Proteomes" id="UP000682892"/>
    </source>
</evidence>
<evidence type="ECO:0000256" key="1">
    <source>
        <dbReference type="ARBA" id="ARBA00006484"/>
    </source>
</evidence>
<dbReference type="InterPro" id="IPR036291">
    <property type="entry name" value="NAD(P)-bd_dom_sf"/>
</dbReference>
<dbReference type="PANTHER" id="PTHR43115:SF4">
    <property type="entry name" value="DEHYDROGENASE_REDUCTASE SDR FAMILY MEMBER 11"/>
    <property type="match status" value="1"/>
</dbReference>
<proteinExistence type="inferred from homology"/>
<name>Q17L62_AEDAE</name>
<evidence type="ECO:0000256" key="2">
    <source>
        <dbReference type="ARBA" id="ARBA00023002"/>
    </source>
</evidence>
<dbReference type="OrthoDB" id="1933717at2759"/>
<dbReference type="InterPro" id="IPR002347">
    <property type="entry name" value="SDR_fam"/>
</dbReference>
<evidence type="ECO:0000256" key="3">
    <source>
        <dbReference type="RuleBase" id="RU000363"/>
    </source>
</evidence>
<accession>Q17L62</accession>
<dbReference type="STRING" id="7159.Q17L62"/>
<gene>
    <name evidence="4" type="ORF">AaeL_AAEL001461</name>
</gene>
<dbReference type="EMBL" id="CH477218">
    <property type="protein sequence ID" value="EAT47433.1"/>
    <property type="molecule type" value="Genomic_DNA"/>
</dbReference>
<dbReference type="PRINTS" id="PR00080">
    <property type="entry name" value="SDRFAMILY"/>
</dbReference>
<dbReference type="eggNOG" id="KOG1205">
    <property type="taxonomic scope" value="Eukaryota"/>
</dbReference>
<organism evidence="4 5">
    <name type="scientific">Aedes aegypti</name>
    <name type="common">Yellowfever mosquito</name>
    <name type="synonym">Culex aegypti</name>
    <dbReference type="NCBI Taxonomy" id="7159"/>
    <lineage>
        <taxon>Eukaryota</taxon>
        <taxon>Metazoa</taxon>
        <taxon>Ecdysozoa</taxon>
        <taxon>Arthropoda</taxon>
        <taxon>Hexapoda</taxon>
        <taxon>Insecta</taxon>
        <taxon>Pterygota</taxon>
        <taxon>Neoptera</taxon>
        <taxon>Endopterygota</taxon>
        <taxon>Diptera</taxon>
        <taxon>Nematocera</taxon>
        <taxon>Culicoidea</taxon>
        <taxon>Culicidae</taxon>
        <taxon>Culicinae</taxon>
        <taxon>Aedini</taxon>
        <taxon>Aedes</taxon>
        <taxon>Stegomyia</taxon>
    </lineage>
</organism>